<comment type="caution">
    <text evidence="2">The sequence shown here is derived from an EMBL/GenBank/DDBJ whole genome shotgun (WGS) entry which is preliminary data.</text>
</comment>
<feature type="region of interest" description="Disordered" evidence="1">
    <location>
        <begin position="365"/>
        <end position="393"/>
    </location>
</feature>
<organism evidence="2 3">
    <name type="scientific">Phellinidium pouzarii</name>
    <dbReference type="NCBI Taxonomy" id="167371"/>
    <lineage>
        <taxon>Eukaryota</taxon>
        <taxon>Fungi</taxon>
        <taxon>Dikarya</taxon>
        <taxon>Basidiomycota</taxon>
        <taxon>Agaricomycotina</taxon>
        <taxon>Agaricomycetes</taxon>
        <taxon>Hymenochaetales</taxon>
        <taxon>Hymenochaetaceae</taxon>
        <taxon>Phellinidium</taxon>
    </lineage>
</organism>
<reference evidence="2 3" key="1">
    <citation type="submission" date="2019-02" db="EMBL/GenBank/DDBJ databases">
        <title>Genome sequencing of the rare red list fungi Phellinidium pouzarii.</title>
        <authorList>
            <person name="Buettner E."/>
            <person name="Kellner H."/>
        </authorList>
    </citation>
    <scope>NUCLEOTIDE SEQUENCE [LARGE SCALE GENOMIC DNA]</scope>
    <source>
        <strain evidence="2 3">DSM 108285</strain>
    </source>
</reference>
<proteinExistence type="predicted"/>
<dbReference type="AlphaFoldDB" id="A0A4S4LK27"/>
<dbReference type="Proteomes" id="UP000308199">
    <property type="component" value="Unassembled WGS sequence"/>
</dbReference>
<gene>
    <name evidence="2" type="ORF">EW145_g1449</name>
</gene>
<evidence type="ECO:0000313" key="2">
    <source>
        <dbReference type="EMBL" id="THH10290.1"/>
    </source>
</evidence>
<evidence type="ECO:0000313" key="3">
    <source>
        <dbReference type="Proteomes" id="UP000308199"/>
    </source>
</evidence>
<accession>A0A4S4LK27</accession>
<dbReference type="EMBL" id="SGPK01000040">
    <property type="protein sequence ID" value="THH10290.1"/>
    <property type="molecule type" value="Genomic_DNA"/>
</dbReference>
<keyword evidence="3" id="KW-1185">Reference proteome</keyword>
<evidence type="ECO:0000256" key="1">
    <source>
        <dbReference type="SAM" id="MobiDB-lite"/>
    </source>
</evidence>
<protein>
    <submittedName>
        <fullName evidence="2">Uncharacterized protein</fullName>
    </submittedName>
</protein>
<name>A0A4S4LK27_9AGAM</name>
<sequence>MPCLNPQRDSVNQLLSQIMQARPKAGPSQLASKQEASAETNKGLCCRSRKANDKSSCKKEADVKTKCPRKPRVFAIGEVIFVPDGLMIAEVPEHEGQLSGQRFEISSKWSAPEVYNYICKFFPKLFLWMRNKYGFDDVFNPGFVILEKPFSTLCIAEGGHILLGVQIIAQVQKISAASWRYRHLYLATTHHIPPSVYKDGWNESVPLHISVPIPVPHSPVSTSPSTIVTCANSQVDAFDDHYEGLSSEEEFDGSIDIEAFIGKGKMKARAVNVKGKGKKMLYDTDSDGDNNGDRIKPTKRMKLSGAAIKTKEVIDIDEDDAALDRHELIDMEEEDNMETAEANEDVIPSASFRLLSITPLSSQVAQYSRSEHDTLPATSPSPPRHVQPLKRKHTVSDTEPFMTFQWFSTKIDG</sequence>